<protein>
    <submittedName>
        <fullName evidence="10">Uncharacterized protein</fullName>
    </submittedName>
</protein>
<keyword evidence="6 7" id="KW-0472">Membrane</keyword>
<reference evidence="10 11" key="1">
    <citation type="submission" date="2019-01" db="EMBL/GenBank/DDBJ databases">
        <title>Sequencing of cultivated peanut Arachis hypogaea provides insights into genome evolution and oil improvement.</title>
        <authorList>
            <person name="Chen X."/>
        </authorList>
    </citation>
    <scope>NUCLEOTIDE SEQUENCE [LARGE SCALE GENOMIC DNA]</scope>
    <source>
        <strain evidence="11">cv. Fuhuasheng</strain>
        <tissue evidence="10">Leaves</tissue>
    </source>
</reference>
<organism evidence="10 11">
    <name type="scientific">Arachis hypogaea</name>
    <name type="common">Peanut</name>
    <dbReference type="NCBI Taxonomy" id="3818"/>
    <lineage>
        <taxon>Eukaryota</taxon>
        <taxon>Viridiplantae</taxon>
        <taxon>Streptophyta</taxon>
        <taxon>Embryophyta</taxon>
        <taxon>Tracheophyta</taxon>
        <taxon>Spermatophyta</taxon>
        <taxon>Magnoliopsida</taxon>
        <taxon>eudicotyledons</taxon>
        <taxon>Gunneridae</taxon>
        <taxon>Pentapetalae</taxon>
        <taxon>rosids</taxon>
        <taxon>fabids</taxon>
        <taxon>Fabales</taxon>
        <taxon>Fabaceae</taxon>
        <taxon>Papilionoideae</taxon>
        <taxon>50 kb inversion clade</taxon>
        <taxon>dalbergioids sensu lato</taxon>
        <taxon>Dalbergieae</taxon>
        <taxon>Pterocarpus clade</taxon>
        <taxon>Arachis</taxon>
    </lineage>
</organism>
<dbReference type="InterPro" id="IPR029962">
    <property type="entry name" value="TBL"/>
</dbReference>
<feature type="transmembrane region" description="Helical" evidence="7">
    <location>
        <begin position="40"/>
        <end position="61"/>
    </location>
</feature>
<comment type="caution">
    <text evidence="10">The sequence shown here is derived from an EMBL/GenBank/DDBJ whole genome shotgun (WGS) entry which is preliminary data.</text>
</comment>
<dbReference type="AlphaFoldDB" id="A0A445CHX5"/>
<keyword evidence="11" id="KW-1185">Reference proteome</keyword>
<feature type="domain" description="Trichome birefringence-like C-terminal" evidence="8">
    <location>
        <begin position="140"/>
        <end position="405"/>
    </location>
</feature>
<gene>
    <name evidence="10" type="ORF">Ahy_A07g037147</name>
</gene>
<keyword evidence="4" id="KW-0735">Signal-anchor</keyword>
<comment type="subcellular location">
    <subcellularLocation>
        <location evidence="1">Membrane</location>
        <topology evidence="1">Single-pass membrane protein</topology>
    </subcellularLocation>
</comment>
<evidence type="ECO:0000313" key="10">
    <source>
        <dbReference type="EMBL" id="RYR50518.1"/>
    </source>
</evidence>
<evidence type="ECO:0000256" key="4">
    <source>
        <dbReference type="ARBA" id="ARBA00022968"/>
    </source>
</evidence>
<evidence type="ECO:0000259" key="8">
    <source>
        <dbReference type="Pfam" id="PF13839"/>
    </source>
</evidence>
<evidence type="ECO:0000256" key="3">
    <source>
        <dbReference type="ARBA" id="ARBA00022692"/>
    </source>
</evidence>
<dbReference type="InterPro" id="IPR025846">
    <property type="entry name" value="TBL_N"/>
</dbReference>
<sequence length="408" mass="46623">MQPHSPINAHNLSNQDVTKEETLSLPFFLERNMGDCPQQCCHRFIFSPYISFFFFFFLVLFPSTQVNGKSTSLKHWSGSSHASSTGECDLFTGTWVLDPSYPLYKNATCPFIQKEFSCERNGRPDRIYTHYRWQPLACNLQRFNGQDFLERMKGKSIMFVGDSLSLNQWQSLTCLLHAAVPNSNYTINRVGYVSIFTFTEYNVKLMLDRSVYLVDVVKEDRGRVLKLDSIEGGKLWKGIDMLIFNTWHWWYRRGPTQPWDYIEVGGQVMKDMDRMKAFQKALETWAAWVDTNVDPTKVKVFFQGISPSHYNGTQWNEPTANSCVHETTPVAGSTYPGGTPEAVAVLKGVLATMTKPVTLLDITTLSLLRKDGHPSLYGLYTPNGMDCSHWCLAGVPDTWNEILYNLMI</sequence>
<dbReference type="EMBL" id="SDMP01000007">
    <property type="protein sequence ID" value="RYR50518.1"/>
    <property type="molecule type" value="Genomic_DNA"/>
</dbReference>
<proteinExistence type="inferred from homology"/>
<dbReference type="OrthoDB" id="630188at2759"/>
<name>A0A445CHX5_ARAHY</name>
<dbReference type="Pfam" id="PF14416">
    <property type="entry name" value="PMR5N"/>
    <property type="match status" value="1"/>
</dbReference>
<evidence type="ECO:0000256" key="1">
    <source>
        <dbReference type="ARBA" id="ARBA00004167"/>
    </source>
</evidence>
<dbReference type="GO" id="GO:0016413">
    <property type="term" value="F:O-acetyltransferase activity"/>
    <property type="evidence" value="ECO:0007669"/>
    <property type="project" value="InterPro"/>
</dbReference>
<dbReference type="PANTHER" id="PTHR32285:SF58">
    <property type="entry name" value="PROTEIN TRICHOME BIREFRINGENCE-LIKE 41"/>
    <property type="match status" value="1"/>
</dbReference>
<comment type="similarity">
    <text evidence="2">Belongs to the PC-esterase family. TBL subfamily.</text>
</comment>
<accession>A0A445CHX5</accession>
<keyword evidence="5 7" id="KW-1133">Transmembrane helix</keyword>
<evidence type="ECO:0000256" key="7">
    <source>
        <dbReference type="SAM" id="Phobius"/>
    </source>
</evidence>
<dbReference type="PANTHER" id="PTHR32285">
    <property type="entry name" value="PROTEIN TRICHOME BIREFRINGENCE-LIKE 9-RELATED"/>
    <property type="match status" value="1"/>
</dbReference>
<evidence type="ECO:0000313" key="11">
    <source>
        <dbReference type="Proteomes" id="UP000289738"/>
    </source>
</evidence>
<dbReference type="Proteomes" id="UP000289738">
    <property type="component" value="Chromosome A07"/>
</dbReference>
<evidence type="ECO:0000256" key="2">
    <source>
        <dbReference type="ARBA" id="ARBA00007727"/>
    </source>
</evidence>
<evidence type="ECO:0000259" key="9">
    <source>
        <dbReference type="Pfam" id="PF14416"/>
    </source>
</evidence>
<evidence type="ECO:0000256" key="5">
    <source>
        <dbReference type="ARBA" id="ARBA00022989"/>
    </source>
</evidence>
<dbReference type="GO" id="GO:0005794">
    <property type="term" value="C:Golgi apparatus"/>
    <property type="evidence" value="ECO:0007669"/>
    <property type="project" value="TreeGrafter"/>
</dbReference>
<evidence type="ECO:0000256" key="6">
    <source>
        <dbReference type="ARBA" id="ARBA00023136"/>
    </source>
</evidence>
<keyword evidence="3 7" id="KW-0812">Transmembrane</keyword>
<dbReference type="GO" id="GO:0016020">
    <property type="term" value="C:membrane"/>
    <property type="evidence" value="ECO:0007669"/>
    <property type="project" value="UniProtKB-SubCell"/>
</dbReference>
<feature type="domain" description="Trichome birefringence-like N-terminal" evidence="9">
    <location>
        <begin position="87"/>
        <end position="139"/>
    </location>
</feature>
<dbReference type="Pfam" id="PF13839">
    <property type="entry name" value="PC-Esterase"/>
    <property type="match status" value="1"/>
</dbReference>
<dbReference type="InterPro" id="IPR026057">
    <property type="entry name" value="TBL_C"/>
</dbReference>